<dbReference type="SUPFAM" id="SSF54427">
    <property type="entry name" value="NTF2-like"/>
    <property type="match status" value="1"/>
</dbReference>
<comment type="caution">
    <text evidence="2">The sequence shown here is derived from an EMBL/GenBank/DDBJ whole genome shotgun (WGS) entry which is preliminary data.</text>
</comment>
<dbReference type="Proteomes" id="UP001500326">
    <property type="component" value="Unassembled WGS sequence"/>
</dbReference>
<feature type="domain" description="SnoaL-like" evidence="1">
    <location>
        <begin position="29"/>
        <end position="124"/>
    </location>
</feature>
<dbReference type="InterPro" id="IPR032710">
    <property type="entry name" value="NTF2-like_dom_sf"/>
</dbReference>
<reference evidence="3" key="1">
    <citation type="journal article" date="2019" name="Int. J. Syst. Evol. Microbiol.">
        <title>The Global Catalogue of Microorganisms (GCM) 10K type strain sequencing project: providing services to taxonomists for standard genome sequencing and annotation.</title>
        <authorList>
            <consortium name="The Broad Institute Genomics Platform"/>
            <consortium name="The Broad Institute Genome Sequencing Center for Infectious Disease"/>
            <person name="Wu L."/>
            <person name="Ma J."/>
        </authorList>
    </citation>
    <scope>NUCLEOTIDE SEQUENCE [LARGE SCALE GENOMIC DNA]</scope>
    <source>
        <strain evidence="3">JCM 14902</strain>
    </source>
</reference>
<sequence>MSPDTTTLTIDATKQTMDAYLQALISGGDFAQYFTDDVRWVTIESGEQIVGRTAVADFIGSMHTLLYDAHPVVKSIVIGEGIVGAEFDFVGTNTGDFEGVAATREQLTVPYVVFYDVADQGISELRAYLPVKKVMAVFRAV</sequence>
<organism evidence="2 3">
    <name type="scientific">Microbacterium pumilum</name>
    <dbReference type="NCBI Taxonomy" id="344165"/>
    <lineage>
        <taxon>Bacteria</taxon>
        <taxon>Bacillati</taxon>
        <taxon>Actinomycetota</taxon>
        <taxon>Actinomycetes</taxon>
        <taxon>Micrococcales</taxon>
        <taxon>Microbacteriaceae</taxon>
        <taxon>Microbacterium</taxon>
    </lineage>
</organism>
<dbReference type="InterPro" id="IPR037401">
    <property type="entry name" value="SnoaL-like"/>
</dbReference>
<evidence type="ECO:0000259" key="1">
    <source>
        <dbReference type="Pfam" id="PF12680"/>
    </source>
</evidence>
<accession>A0ABP5DI87</accession>
<protein>
    <recommendedName>
        <fullName evidence="1">SnoaL-like domain-containing protein</fullName>
    </recommendedName>
</protein>
<gene>
    <name evidence="2" type="ORF">GCM10009777_12610</name>
</gene>
<keyword evidence="3" id="KW-1185">Reference proteome</keyword>
<name>A0ABP5DI87_9MICO</name>
<proteinExistence type="predicted"/>
<dbReference type="Gene3D" id="3.10.450.50">
    <property type="match status" value="1"/>
</dbReference>
<dbReference type="RefSeq" id="WP_344059586.1">
    <property type="nucleotide sequence ID" value="NZ_BAAAOH010000001.1"/>
</dbReference>
<evidence type="ECO:0000313" key="2">
    <source>
        <dbReference type="EMBL" id="GAA1980605.1"/>
    </source>
</evidence>
<evidence type="ECO:0000313" key="3">
    <source>
        <dbReference type="Proteomes" id="UP001500326"/>
    </source>
</evidence>
<dbReference type="Pfam" id="PF12680">
    <property type="entry name" value="SnoaL_2"/>
    <property type="match status" value="1"/>
</dbReference>
<dbReference type="EMBL" id="BAAAOH010000001">
    <property type="protein sequence ID" value="GAA1980605.1"/>
    <property type="molecule type" value="Genomic_DNA"/>
</dbReference>